<reference evidence="1 2" key="1">
    <citation type="submission" date="2020-08" db="EMBL/GenBank/DDBJ databases">
        <title>Genomic Encyclopedia of Type Strains, Phase III (KMG-III): the genomes of soil and plant-associated and newly described type strains.</title>
        <authorList>
            <person name="Whitman W."/>
        </authorList>
    </citation>
    <scope>NUCLEOTIDE SEQUENCE [LARGE SCALE GENOMIC DNA]</scope>
    <source>
        <strain evidence="1 2">CECT 8305</strain>
    </source>
</reference>
<evidence type="ECO:0000313" key="2">
    <source>
        <dbReference type="Proteomes" id="UP000588098"/>
    </source>
</evidence>
<accession>A0A7W9UXL5</accession>
<proteinExistence type="predicted"/>
<evidence type="ECO:0000313" key="1">
    <source>
        <dbReference type="EMBL" id="MBB5934995.1"/>
    </source>
</evidence>
<organism evidence="1 2">
    <name type="scientific">Streptomyces zagrosensis</name>
    <dbReference type="NCBI Taxonomy" id="1042984"/>
    <lineage>
        <taxon>Bacteria</taxon>
        <taxon>Bacillati</taxon>
        <taxon>Actinomycetota</taxon>
        <taxon>Actinomycetes</taxon>
        <taxon>Kitasatosporales</taxon>
        <taxon>Streptomycetaceae</taxon>
        <taxon>Streptomyces</taxon>
    </lineage>
</organism>
<dbReference type="Proteomes" id="UP000588098">
    <property type="component" value="Unassembled WGS sequence"/>
</dbReference>
<dbReference type="EMBL" id="JACHJL010000004">
    <property type="protein sequence ID" value="MBB5934995.1"/>
    <property type="molecule type" value="Genomic_DNA"/>
</dbReference>
<dbReference type="RefSeq" id="WP_184571049.1">
    <property type="nucleotide sequence ID" value="NZ_JACHJL010000004.1"/>
</dbReference>
<sequence length="98" mass="10257">MFTPTFVVGAGLLGSAGLLESARLMERVRGRMGAAGAGFRIPHLSAAASPERPCTPQRPYAPQAPVRAPSGMVRWALFRAVGLALGPGRAQSDLRGMQ</sequence>
<keyword evidence="2" id="KW-1185">Reference proteome</keyword>
<protein>
    <submittedName>
        <fullName evidence="1">Uncharacterized protein</fullName>
    </submittedName>
</protein>
<gene>
    <name evidence="1" type="ORF">FHS42_002045</name>
</gene>
<dbReference type="AlphaFoldDB" id="A0A7W9UXL5"/>
<comment type="caution">
    <text evidence="1">The sequence shown here is derived from an EMBL/GenBank/DDBJ whole genome shotgun (WGS) entry which is preliminary data.</text>
</comment>
<name>A0A7W9UXL5_9ACTN</name>